<dbReference type="InParanoid" id="G5ADP0"/>
<reference evidence="6 7" key="1">
    <citation type="journal article" date="2006" name="Science">
        <title>Phytophthora genome sequences uncover evolutionary origins and mechanisms of pathogenesis.</title>
        <authorList>
            <person name="Tyler B.M."/>
            <person name="Tripathy S."/>
            <person name="Zhang X."/>
            <person name="Dehal P."/>
            <person name="Jiang R.H."/>
            <person name="Aerts A."/>
            <person name="Arredondo F.D."/>
            <person name="Baxter L."/>
            <person name="Bensasson D."/>
            <person name="Beynon J.L."/>
            <person name="Chapman J."/>
            <person name="Damasceno C.M."/>
            <person name="Dorrance A.E."/>
            <person name="Dou D."/>
            <person name="Dickerman A.W."/>
            <person name="Dubchak I.L."/>
            <person name="Garbelotto M."/>
            <person name="Gijzen M."/>
            <person name="Gordon S.G."/>
            <person name="Govers F."/>
            <person name="Grunwald N.J."/>
            <person name="Huang W."/>
            <person name="Ivors K.L."/>
            <person name="Jones R.W."/>
            <person name="Kamoun S."/>
            <person name="Krampis K."/>
            <person name="Lamour K.H."/>
            <person name="Lee M.K."/>
            <person name="McDonald W.H."/>
            <person name="Medina M."/>
            <person name="Meijer H.J."/>
            <person name="Nordberg E.K."/>
            <person name="Maclean D.J."/>
            <person name="Ospina-Giraldo M.D."/>
            <person name="Morris P.F."/>
            <person name="Phuntumart V."/>
            <person name="Putnam N.H."/>
            <person name="Rash S."/>
            <person name="Rose J.K."/>
            <person name="Sakihama Y."/>
            <person name="Salamov A.A."/>
            <person name="Savidor A."/>
            <person name="Scheuring C.F."/>
            <person name="Smith B.M."/>
            <person name="Sobral B.W."/>
            <person name="Terry A."/>
            <person name="Torto-Alalibo T.A."/>
            <person name="Win J."/>
            <person name="Xu Z."/>
            <person name="Zhang H."/>
            <person name="Grigoriev I.V."/>
            <person name="Rokhsar D.S."/>
            <person name="Boore J.L."/>
        </authorList>
    </citation>
    <scope>NUCLEOTIDE SEQUENCE [LARGE SCALE GENOMIC DNA]</scope>
    <source>
        <strain evidence="6 7">P6497</strain>
    </source>
</reference>
<dbReference type="Proteomes" id="UP000002640">
    <property type="component" value="Unassembled WGS sequence"/>
</dbReference>
<accession>G5ADP0</accession>
<dbReference type="OMA" id="YEVMHLK"/>
<dbReference type="GO" id="GO:0006406">
    <property type="term" value="P:mRNA export from nucleus"/>
    <property type="evidence" value="ECO:0007669"/>
    <property type="project" value="TreeGrafter"/>
</dbReference>
<keyword evidence="3" id="KW-0539">Nucleus</keyword>
<keyword evidence="7" id="KW-1185">Reference proteome</keyword>
<name>G5ADP0_PHYSP</name>
<evidence type="ECO:0000313" key="6">
    <source>
        <dbReference type="EMBL" id="EGZ06293.1"/>
    </source>
</evidence>
<protein>
    <recommendedName>
        <fullName evidence="8">THO complex subunit 5</fullName>
    </recommendedName>
</protein>
<proteinExistence type="inferred from homology"/>
<dbReference type="PANTHER" id="PTHR13375">
    <property type="entry name" value="FMS INTERACTING PROTEIN"/>
    <property type="match status" value="1"/>
</dbReference>
<evidence type="ECO:0000256" key="5">
    <source>
        <dbReference type="SAM" id="MobiDB-lite"/>
    </source>
</evidence>
<feature type="coiled-coil region" evidence="4">
    <location>
        <begin position="134"/>
        <end position="161"/>
    </location>
</feature>
<sequence>MAETDGAALKQLQATCKALREEMTALYETRQAGDGRAKQRRWRVLLLLSAMKSGLRDTFLEADARRVRVQEQKDVAEAHQLQLQNLLYEKDHLLREIRRCRGFSTKEMDKIEFADGDIPIEVDPDVHRRHLDQLTQELHARKSLQAELKEIKLKIAKVEDATETKQAFLNALPEHLAGIEAATTGLQKYMGEPVTAQRNRHRAAGVELPTPLYALYCELEAYQTASGEAGKQLTLEIVDSVGVKHAGAFRKRGFPAALERQEHATPAVKRLKAPSRSPSASVKGATPPRAPSRSPSAKRGLGGAAQEPESGEIVAAHTAEKLLELRPHASPSEDEEAKEESSESKHPHHEQEENADVTHVPAQTLWKPHAKALQLTVSVAVPMNADKSGAAAKTGSFTVMFQYFPVAKVVTAEVVKTVPASFNHGSHQRSILMNLFPGDDGLTVPHLAVNYAFQEDNEERAEVEFPANATCRPYYWAQWICGLDPMKRPDPSEMEVDATEEKPRRRPEPSVRNVMSQLVKRFVATAVLMKHLDQLAKSSGGSHRSEDGDAHFVHPLARHLFPHEVKTRLEEWKESATPPQDMFQLFRESATSSARPRAEFHLPTTGCRYFRASFKNGSTHISAMVEISPEYPVRASRFIFQPRSSSSSRAPDKNQFPVYENQLKELEIEVNAYYDELILKGCEHNLLLHQLRKIEVCFDVLCNAAADGDADVSLCFGRERRGKDRRQAMVMDTAAKELRHR</sequence>
<dbReference type="AlphaFoldDB" id="G5ADP0"/>
<dbReference type="GeneID" id="20663940"/>
<dbReference type="EMBL" id="JH159164">
    <property type="protein sequence ID" value="EGZ06293.1"/>
    <property type="molecule type" value="Genomic_DNA"/>
</dbReference>
<dbReference type="KEGG" id="psoj:PHYSODRAFT_566065"/>
<evidence type="ECO:0000313" key="7">
    <source>
        <dbReference type="Proteomes" id="UP000002640"/>
    </source>
</evidence>
<comment type="subcellular location">
    <subcellularLocation>
        <location evidence="1">Nucleus</location>
    </subcellularLocation>
</comment>
<dbReference type="SMR" id="G5ADP0"/>
<feature type="region of interest" description="Disordered" evidence="5">
    <location>
        <begin position="326"/>
        <end position="357"/>
    </location>
</feature>
<dbReference type="STRING" id="1094619.G5ADP0"/>
<evidence type="ECO:0000256" key="2">
    <source>
        <dbReference type="ARBA" id="ARBA00008044"/>
    </source>
</evidence>
<dbReference type="InterPro" id="IPR019163">
    <property type="entry name" value="THO_Thoc5"/>
</dbReference>
<feature type="compositionally biased region" description="Low complexity" evidence="5">
    <location>
        <begin position="285"/>
        <end position="299"/>
    </location>
</feature>
<feature type="region of interest" description="Disordered" evidence="5">
    <location>
        <begin position="488"/>
        <end position="512"/>
    </location>
</feature>
<dbReference type="PANTHER" id="PTHR13375:SF3">
    <property type="entry name" value="THO COMPLEX SUBUNIT 5 HOMOLOG"/>
    <property type="match status" value="1"/>
</dbReference>
<dbReference type="GO" id="GO:0000445">
    <property type="term" value="C:THO complex part of transcription export complex"/>
    <property type="evidence" value="ECO:0007669"/>
    <property type="project" value="TreeGrafter"/>
</dbReference>
<evidence type="ECO:0000256" key="4">
    <source>
        <dbReference type="SAM" id="Coils"/>
    </source>
</evidence>
<evidence type="ECO:0008006" key="8">
    <source>
        <dbReference type="Google" id="ProtNLM"/>
    </source>
</evidence>
<dbReference type="GO" id="GO:0003729">
    <property type="term" value="F:mRNA binding"/>
    <property type="evidence" value="ECO:0007669"/>
    <property type="project" value="TreeGrafter"/>
</dbReference>
<organism evidence="6 7">
    <name type="scientific">Phytophthora sojae (strain P6497)</name>
    <name type="common">Soybean stem and root rot agent</name>
    <name type="synonym">Phytophthora megasperma f. sp. glycines</name>
    <dbReference type="NCBI Taxonomy" id="1094619"/>
    <lineage>
        <taxon>Eukaryota</taxon>
        <taxon>Sar</taxon>
        <taxon>Stramenopiles</taxon>
        <taxon>Oomycota</taxon>
        <taxon>Peronosporomycetes</taxon>
        <taxon>Peronosporales</taxon>
        <taxon>Peronosporaceae</taxon>
        <taxon>Phytophthora</taxon>
    </lineage>
</organism>
<evidence type="ECO:0000256" key="3">
    <source>
        <dbReference type="ARBA" id="ARBA00023242"/>
    </source>
</evidence>
<comment type="similarity">
    <text evidence="2">Belongs to the THOC5 family.</text>
</comment>
<feature type="region of interest" description="Disordered" evidence="5">
    <location>
        <begin position="260"/>
        <end position="309"/>
    </location>
</feature>
<dbReference type="RefSeq" id="XP_009538190.1">
    <property type="nucleotide sequence ID" value="XM_009539895.1"/>
</dbReference>
<gene>
    <name evidence="6" type="ORF">PHYSODRAFT_566065</name>
</gene>
<keyword evidence="4" id="KW-0175">Coiled coil</keyword>
<feature type="compositionally biased region" description="Basic and acidic residues" evidence="5">
    <location>
        <begin position="499"/>
        <end position="509"/>
    </location>
</feature>
<dbReference type="Pfam" id="PF09766">
    <property type="entry name" value="FmiP_Thoc5"/>
    <property type="match status" value="1"/>
</dbReference>
<feature type="compositionally biased region" description="Basic and acidic residues" evidence="5">
    <location>
        <begin position="339"/>
        <end position="352"/>
    </location>
</feature>
<evidence type="ECO:0000256" key="1">
    <source>
        <dbReference type="ARBA" id="ARBA00004123"/>
    </source>
</evidence>